<dbReference type="Gene3D" id="2.50.20.10">
    <property type="entry name" value="Lipoprotein localisation LolA/LolB/LppX"/>
    <property type="match status" value="1"/>
</dbReference>
<dbReference type="SUPFAM" id="SSF46785">
    <property type="entry name" value="Winged helix' DNA-binding domain"/>
    <property type="match status" value="1"/>
</dbReference>
<dbReference type="Pfam" id="PF09397">
    <property type="entry name" value="FtsK_gamma"/>
    <property type="match status" value="1"/>
</dbReference>
<dbReference type="InterPro" id="IPR041027">
    <property type="entry name" value="FtsK_alpha"/>
</dbReference>
<dbReference type="InterPro" id="IPR036390">
    <property type="entry name" value="WH_DNA-bd_sf"/>
</dbReference>
<dbReference type="GO" id="GO:0042953">
    <property type="term" value="P:lipoprotein transport"/>
    <property type="evidence" value="ECO:0007669"/>
    <property type="project" value="InterPro"/>
</dbReference>
<comment type="similarity">
    <text evidence="20">Belongs to the fluoride channel Fluc/FEX (TC 1.A.43) family.</text>
</comment>
<dbReference type="SUPFAM" id="SSF52540">
    <property type="entry name" value="P-loop containing nucleoside triphosphate hydrolases"/>
    <property type="match status" value="2"/>
</dbReference>
<evidence type="ECO:0000259" key="24">
    <source>
        <dbReference type="PROSITE" id="PS50901"/>
    </source>
</evidence>
<dbReference type="HAMAP" id="MF_00454">
    <property type="entry name" value="FluC"/>
    <property type="match status" value="1"/>
</dbReference>
<keyword evidence="9 23" id="KW-0812">Transmembrane</keyword>
<dbReference type="PANTHER" id="PTHR22683">
    <property type="entry name" value="SPORULATION PROTEIN RELATED"/>
    <property type="match status" value="1"/>
</dbReference>
<evidence type="ECO:0000256" key="16">
    <source>
        <dbReference type="ARBA" id="ARBA00023136"/>
    </source>
</evidence>
<feature type="transmembrane region" description="Helical" evidence="23">
    <location>
        <begin position="9"/>
        <end position="28"/>
    </location>
</feature>
<dbReference type="SMART" id="SM00382">
    <property type="entry name" value="AAA"/>
    <property type="match status" value="2"/>
</dbReference>
<feature type="transmembrane region" description="Helical" evidence="23">
    <location>
        <begin position="58"/>
        <end position="79"/>
    </location>
</feature>
<comment type="subunit">
    <text evidence="19">Homohexamer. Forms a ring that surrounds DNA.</text>
</comment>
<dbReference type="InterPro" id="IPR002543">
    <property type="entry name" value="FtsK_dom"/>
</dbReference>
<keyword evidence="8" id="KW-0132">Cell division</keyword>
<protein>
    <recommendedName>
        <fullName evidence="6">Outer-membrane lipoprotein carrier protein</fullName>
    </recommendedName>
</protein>
<feature type="transmembrane region" description="Helical" evidence="23">
    <location>
        <begin position="1315"/>
        <end position="1334"/>
    </location>
</feature>
<name>A0A812NN65_SYMPI</name>
<dbReference type="InterPro" id="IPR018323">
    <property type="entry name" value="OM_lipoprot_carrier_LolA_Pbac"/>
</dbReference>
<evidence type="ECO:0000256" key="6">
    <source>
        <dbReference type="ARBA" id="ARBA00014035"/>
    </source>
</evidence>
<dbReference type="InterPro" id="IPR029046">
    <property type="entry name" value="LolA/LolB/LppX"/>
</dbReference>
<dbReference type="InterPro" id="IPR004564">
    <property type="entry name" value="OM_lipoprot_carrier_LolA-like"/>
</dbReference>
<feature type="transmembrane region" description="Helical" evidence="23">
    <location>
        <begin position="1251"/>
        <end position="1273"/>
    </location>
</feature>
<evidence type="ECO:0000256" key="23">
    <source>
        <dbReference type="SAM" id="Phobius"/>
    </source>
</evidence>
<evidence type="ECO:0000256" key="21">
    <source>
        <dbReference type="ARBA" id="ARBA00035585"/>
    </source>
</evidence>
<dbReference type="Pfam" id="PF00004">
    <property type="entry name" value="AAA"/>
    <property type="match status" value="1"/>
</dbReference>
<evidence type="ECO:0000256" key="12">
    <source>
        <dbReference type="ARBA" id="ARBA00022829"/>
    </source>
</evidence>
<dbReference type="Pfam" id="PF02537">
    <property type="entry name" value="CRCB"/>
    <property type="match status" value="1"/>
</dbReference>
<feature type="transmembrane region" description="Helical" evidence="23">
    <location>
        <begin position="91"/>
        <end position="114"/>
    </location>
</feature>
<feature type="transmembrane region" description="Helical" evidence="23">
    <location>
        <begin position="1222"/>
        <end position="1245"/>
    </location>
</feature>
<evidence type="ECO:0000256" key="9">
    <source>
        <dbReference type="ARBA" id="ARBA00022692"/>
    </source>
</evidence>
<dbReference type="SUPFAM" id="SSF89392">
    <property type="entry name" value="Prokaryotic lipoproteins and lipoprotein localization factors"/>
    <property type="match status" value="1"/>
</dbReference>
<dbReference type="GO" id="GO:0016887">
    <property type="term" value="F:ATP hydrolysis activity"/>
    <property type="evidence" value="ECO:0007669"/>
    <property type="project" value="InterPro"/>
</dbReference>
<dbReference type="InterPro" id="IPR032423">
    <property type="entry name" value="AAA_assoc_2"/>
</dbReference>
<evidence type="ECO:0000256" key="19">
    <source>
        <dbReference type="ARBA" id="ARBA00025923"/>
    </source>
</evidence>
<keyword evidence="18" id="KW-0131">Cell cycle</keyword>
<evidence type="ECO:0000256" key="8">
    <source>
        <dbReference type="ARBA" id="ARBA00022618"/>
    </source>
</evidence>
<dbReference type="SMART" id="SM00843">
    <property type="entry name" value="Ftsk_gamma"/>
    <property type="match status" value="1"/>
</dbReference>
<dbReference type="GO" id="GO:0005524">
    <property type="term" value="F:ATP binding"/>
    <property type="evidence" value="ECO:0007669"/>
    <property type="project" value="UniProtKB-KW"/>
</dbReference>
<dbReference type="InterPro" id="IPR003593">
    <property type="entry name" value="AAA+_ATPase"/>
</dbReference>
<keyword evidence="26" id="KW-1185">Reference proteome</keyword>
<dbReference type="Pfam" id="PF13491">
    <property type="entry name" value="FtsK_4TM"/>
    <property type="match status" value="1"/>
</dbReference>
<keyword evidence="13" id="KW-0067">ATP-binding</keyword>
<dbReference type="InterPro" id="IPR050206">
    <property type="entry name" value="FtsK/SpoIIIE/SftA"/>
</dbReference>
<dbReference type="CDD" id="cd18139">
    <property type="entry name" value="HLD_clamp_RarA"/>
    <property type="match status" value="1"/>
</dbReference>
<comment type="catalytic activity">
    <reaction evidence="21">
        <text>fluoride(in) = fluoride(out)</text>
        <dbReference type="Rhea" id="RHEA:76159"/>
        <dbReference type="ChEBI" id="CHEBI:17051"/>
    </reaction>
    <physiologicalReaction direction="left-to-right" evidence="21">
        <dbReference type="Rhea" id="RHEA:76160"/>
    </physiologicalReaction>
</comment>
<keyword evidence="7" id="KW-1003">Cell membrane</keyword>
<keyword evidence="11" id="KW-0574">Periplasm</keyword>
<accession>A0A812NN65</accession>
<dbReference type="GO" id="GO:0007059">
    <property type="term" value="P:chromosome segregation"/>
    <property type="evidence" value="ECO:0007669"/>
    <property type="project" value="UniProtKB-KW"/>
</dbReference>
<evidence type="ECO:0000256" key="5">
    <source>
        <dbReference type="ARBA" id="ARBA00008959"/>
    </source>
</evidence>
<dbReference type="GO" id="GO:0005886">
    <property type="term" value="C:plasma membrane"/>
    <property type="evidence" value="ECO:0007669"/>
    <property type="project" value="UniProtKB-SubCell"/>
</dbReference>
<evidence type="ECO:0000256" key="18">
    <source>
        <dbReference type="ARBA" id="ARBA00023306"/>
    </source>
</evidence>
<dbReference type="OrthoDB" id="6742454at2759"/>
<dbReference type="PANTHER" id="PTHR22683:SF41">
    <property type="entry name" value="DNA TRANSLOCASE FTSK"/>
    <property type="match status" value="1"/>
</dbReference>
<dbReference type="Proteomes" id="UP000649617">
    <property type="component" value="Unassembled WGS sequence"/>
</dbReference>
<keyword evidence="12" id="KW-0159">Chromosome partition</keyword>
<proteinExistence type="inferred from homology"/>
<dbReference type="Gene3D" id="3.40.50.300">
    <property type="entry name" value="P-loop containing nucleotide triphosphate hydrolases"/>
    <property type="match status" value="2"/>
</dbReference>
<keyword evidence="17" id="KW-0143">Chaperone</keyword>
<dbReference type="GO" id="GO:0051301">
    <property type="term" value="P:cell division"/>
    <property type="evidence" value="ECO:0007669"/>
    <property type="project" value="UniProtKB-KW"/>
</dbReference>
<gene>
    <name evidence="25" type="primary">ftsK</name>
    <name evidence="25" type="ORF">SPIL2461_LOCUS7164</name>
</gene>
<comment type="similarity">
    <text evidence="3">Belongs to the FtsK/SpoIIIE/SftA family.</text>
</comment>
<dbReference type="Gene3D" id="1.10.10.10">
    <property type="entry name" value="Winged helix-like DNA-binding domain superfamily/Winged helix DNA-binding domain"/>
    <property type="match status" value="1"/>
</dbReference>
<dbReference type="CDD" id="cd16325">
    <property type="entry name" value="LolA"/>
    <property type="match status" value="1"/>
</dbReference>
<dbReference type="GO" id="GO:0006260">
    <property type="term" value="P:DNA replication"/>
    <property type="evidence" value="ECO:0007669"/>
    <property type="project" value="InterPro"/>
</dbReference>
<dbReference type="InterPro" id="IPR021886">
    <property type="entry name" value="MgsA_C"/>
</dbReference>
<evidence type="ECO:0000256" key="22">
    <source>
        <dbReference type="SAM" id="Coils"/>
    </source>
</evidence>
<dbReference type="NCBIfam" id="TIGR00494">
    <property type="entry name" value="crcB"/>
    <property type="match status" value="1"/>
</dbReference>
<keyword evidence="22" id="KW-0175">Coiled coil</keyword>
<organism evidence="25 26">
    <name type="scientific">Symbiodinium pilosum</name>
    <name type="common">Dinoflagellate</name>
    <dbReference type="NCBI Taxonomy" id="2952"/>
    <lineage>
        <taxon>Eukaryota</taxon>
        <taxon>Sar</taxon>
        <taxon>Alveolata</taxon>
        <taxon>Dinophyceae</taxon>
        <taxon>Suessiales</taxon>
        <taxon>Symbiodiniaceae</taxon>
        <taxon>Symbiodinium</taxon>
    </lineage>
</organism>
<keyword evidence="16 23" id="KW-0472">Membrane</keyword>
<comment type="similarity">
    <text evidence="5">Belongs to the AAA ATPase family. RarA/MGS1/WRNIP1 subfamily.</text>
</comment>
<sequence length="1344" mass="146292">MRLIPAREISLVGVGAVTLFLLLAIGSYSPTDPAFSYSGQGGEINNLVGISGAYFADLVLYLFGWLAYTIPLALTFVGIRLITARHQPQHWLALGIRASGWLLVMICGCVLLALHTTPEQHLPEGPGGVFGQWLVSGGLAIFGWVGLTLLSAAGALIGMQAAAGFSWLNVAEITGRYLYQASSAVVIFYDKHYDAYKQRREEHKRQSLQTQQLVQARKVSLDKDLVKAQQPTAAKVKIVPKVEEKAAKGRGQQKRLFDTKTPGELPDLELLDEKEPDTGLGYSPASLEAMSKQLELKLADFGVEAEVVSVLPGPVITRFELQPAAGVKVQKISALAKDLARSLAVISVRIVEVIPGKSVVGIEIPNEHREIVRLKEVLTSSVYADAPSPLTLALGKDIAGASVVADIAKMPHLLVAGTTGSGKSVGVNAMILSILYKSTPEQVRLIMVDPKMLELSVYEGIPHLLAPVVTDMREAAHALNWCVAEMERRYRLMASLGVRNLAGFNKQVRDANNRGAPIKDPLWNNELEEAPDLTTLPAIVVVIDEFADMMMIVGKKVEQLIARIAQKARAAGIHLILATQRPSVDVITGLIKANIPTRMGFQVSSKIDSRTILDQGGAEQLLGHGDMLYLPPGTALPQRVHGAFVSDDEVHRVVEDWKQRGTPDYLDDILSGEMEGEPFVQLDSANGDTEQDDELYDEAVQFVLDSRRASISSVQRKLRIGYNRAARLIEAMEARLEKLDGVIARFVQQVTNVQGFVVEETRGVLYLAKPRFRWEVESPLPQIIIADGDDIEIYDPDLEQVTQRNIQGDLQQAPLALLSSGAALLTDHFTVSRGELDAGGTHFVLRPIATDALFKTLELQFSGESLSGINIDDHAGQQTFIRFEQYQAQQVIQSSVFELDYPPGTDFVRGCTGKTTLARLLAKGADARFISISAVLAGVKEVREAVATAQQYAAQGQTTILFVDEVHRFNKAQQDAFLPHVERGTVTFIGATTENPSFEVNPALLSRARVYVLKSLEEADLAILCQRGADSLQVKLDESAQQQLVKAADGDARRMLNVLDIAAQLAEDVITPEHIDTALGDQVRRFDKGGDIFYEQISALHKSLRGSDPDAALYWFCRMLDGGADPRYLGRRLLRMASEDVGNADPRALELTLAAITTFERLGSPEGDLALAQAVLYLASVPKSDAVYSAFNQAMDTVRNSPSHSVKITFPKKWGKFIMNSLTLLTVAAGGALGAMLRFTIAASIGAHHLFPWATLTINIAGSFAIGLVWGGFGHTEWFQNWGRLLIVVGMLGGFTTFSAFSLETLSLLNSSRFVLAGGYVLASVLVCLIAVYFGERTGQALLP</sequence>
<dbReference type="Pfam" id="PF16193">
    <property type="entry name" value="AAA_assoc_2"/>
    <property type="match status" value="1"/>
</dbReference>
<dbReference type="EMBL" id="CAJNIZ010011112">
    <property type="protein sequence ID" value="CAE7313398.1"/>
    <property type="molecule type" value="Genomic_DNA"/>
</dbReference>
<evidence type="ECO:0000256" key="3">
    <source>
        <dbReference type="ARBA" id="ARBA00006474"/>
    </source>
</evidence>
<dbReference type="InterPro" id="IPR025199">
    <property type="entry name" value="FtsK_4TM"/>
</dbReference>
<keyword evidence="14 23" id="KW-1133">Transmembrane helix</keyword>
<evidence type="ECO:0000256" key="7">
    <source>
        <dbReference type="ARBA" id="ARBA00022475"/>
    </source>
</evidence>
<dbReference type="Pfam" id="PF01580">
    <property type="entry name" value="FtsK_SpoIIIE"/>
    <property type="match status" value="1"/>
</dbReference>
<keyword evidence="10" id="KW-0547">Nucleotide-binding</keyword>
<feature type="domain" description="FtsK" evidence="24">
    <location>
        <begin position="400"/>
        <end position="610"/>
    </location>
</feature>
<evidence type="ECO:0000313" key="26">
    <source>
        <dbReference type="Proteomes" id="UP000649617"/>
    </source>
</evidence>
<evidence type="ECO:0000256" key="10">
    <source>
        <dbReference type="ARBA" id="ARBA00022741"/>
    </source>
</evidence>
<dbReference type="InterPro" id="IPR003959">
    <property type="entry name" value="ATPase_AAA_core"/>
</dbReference>
<dbReference type="Pfam" id="PF03548">
    <property type="entry name" value="LolA"/>
    <property type="match status" value="1"/>
</dbReference>
<dbReference type="InterPro" id="IPR036388">
    <property type="entry name" value="WH-like_DNA-bd_sf"/>
</dbReference>
<dbReference type="Gene3D" id="3.30.980.40">
    <property type="match status" value="1"/>
</dbReference>
<dbReference type="GO" id="GO:0003677">
    <property type="term" value="F:DNA binding"/>
    <property type="evidence" value="ECO:0007669"/>
    <property type="project" value="UniProtKB-KW"/>
</dbReference>
<dbReference type="FunFam" id="1.20.272.10:FF:000001">
    <property type="entry name" value="Putative AAA family ATPase"/>
    <property type="match status" value="1"/>
</dbReference>
<dbReference type="InterPro" id="IPR027417">
    <property type="entry name" value="P-loop_NTPase"/>
</dbReference>
<dbReference type="InterPro" id="IPR008921">
    <property type="entry name" value="DNA_pol3_clamp-load_cplx_C"/>
</dbReference>
<evidence type="ECO:0000256" key="4">
    <source>
        <dbReference type="ARBA" id="ARBA00007615"/>
    </source>
</evidence>
<dbReference type="Gene3D" id="1.10.8.60">
    <property type="match status" value="1"/>
</dbReference>
<evidence type="ECO:0000256" key="11">
    <source>
        <dbReference type="ARBA" id="ARBA00022764"/>
    </source>
</evidence>
<dbReference type="InterPro" id="IPR018541">
    <property type="entry name" value="Ftsk_gamma"/>
</dbReference>
<evidence type="ECO:0000256" key="2">
    <source>
        <dbReference type="ARBA" id="ARBA00004651"/>
    </source>
</evidence>
<dbReference type="CDD" id="cd00009">
    <property type="entry name" value="AAA"/>
    <property type="match status" value="1"/>
</dbReference>
<feature type="transmembrane region" description="Helical" evidence="23">
    <location>
        <begin position="134"/>
        <end position="157"/>
    </location>
</feature>
<feature type="transmembrane region" description="Helical" evidence="23">
    <location>
        <begin position="1285"/>
        <end position="1303"/>
    </location>
</feature>
<keyword evidence="15" id="KW-0238">DNA-binding</keyword>
<evidence type="ECO:0000256" key="14">
    <source>
        <dbReference type="ARBA" id="ARBA00022989"/>
    </source>
</evidence>
<evidence type="ECO:0000256" key="17">
    <source>
        <dbReference type="ARBA" id="ARBA00023186"/>
    </source>
</evidence>
<dbReference type="InterPro" id="IPR003691">
    <property type="entry name" value="FluC"/>
</dbReference>
<evidence type="ECO:0000256" key="1">
    <source>
        <dbReference type="ARBA" id="ARBA00004418"/>
    </source>
</evidence>
<dbReference type="PROSITE" id="PS50901">
    <property type="entry name" value="FTSK"/>
    <property type="match status" value="1"/>
</dbReference>
<evidence type="ECO:0000256" key="15">
    <source>
        <dbReference type="ARBA" id="ARBA00023125"/>
    </source>
</evidence>
<dbReference type="Pfam" id="PF12002">
    <property type="entry name" value="MgsA_C"/>
    <property type="match status" value="1"/>
</dbReference>
<evidence type="ECO:0000256" key="20">
    <source>
        <dbReference type="ARBA" id="ARBA00035120"/>
    </source>
</evidence>
<dbReference type="CDD" id="cd01127">
    <property type="entry name" value="TrwB_TraG_TraD_VirD4"/>
    <property type="match status" value="1"/>
</dbReference>
<reference evidence="25" key="1">
    <citation type="submission" date="2021-02" db="EMBL/GenBank/DDBJ databases">
        <authorList>
            <person name="Dougan E. K."/>
            <person name="Rhodes N."/>
            <person name="Thang M."/>
            <person name="Chan C."/>
        </authorList>
    </citation>
    <scope>NUCLEOTIDE SEQUENCE</scope>
</reference>
<dbReference type="Gene3D" id="1.20.272.10">
    <property type="match status" value="1"/>
</dbReference>
<comment type="subcellular location">
    <subcellularLocation>
        <location evidence="2">Cell membrane</location>
        <topology evidence="2">Multi-pass membrane protein</topology>
    </subcellularLocation>
    <subcellularLocation>
        <location evidence="1">Periplasm</location>
    </subcellularLocation>
</comment>
<dbReference type="SUPFAM" id="SSF48019">
    <property type="entry name" value="post-AAA+ oligomerization domain-like"/>
    <property type="match status" value="1"/>
</dbReference>
<dbReference type="Pfam" id="PF17854">
    <property type="entry name" value="FtsK_alpha"/>
    <property type="match status" value="1"/>
</dbReference>
<comment type="caution">
    <text evidence="25">The sequence shown here is derived from an EMBL/GenBank/DDBJ whole genome shotgun (WGS) entry which is preliminary data.</text>
</comment>
<dbReference type="FunFam" id="3.40.50.300:FF:000209">
    <property type="entry name" value="Cell division protein FtsK"/>
    <property type="match status" value="1"/>
</dbReference>
<evidence type="ECO:0000313" key="25">
    <source>
        <dbReference type="EMBL" id="CAE7313398.1"/>
    </source>
</evidence>
<dbReference type="NCBIfam" id="TIGR00547">
    <property type="entry name" value="lolA"/>
    <property type="match status" value="1"/>
</dbReference>
<evidence type="ECO:0000256" key="13">
    <source>
        <dbReference type="ARBA" id="ARBA00022840"/>
    </source>
</evidence>
<comment type="similarity">
    <text evidence="4">Belongs to the LolA family.</text>
</comment>
<feature type="coiled-coil region" evidence="22">
    <location>
        <begin position="722"/>
        <end position="749"/>
    </location>
</feature>